<organism evidence="2 3">
    <name type="scientific">Nannocystis bainbridge</name>
    <dbReference type="NCBI Taxonomy" id="2995303"/>
    <lineage>
        <taxon>Bacteria</taxon>
        <taxon>Pseudomonadati</taxon>
        <taxon>Myxococcota</taxon>
        <taxon>Polyangia</taxon>
        <taxon>Nannocystales</taxon>
        <taxon>Nannocystaceae</taxon>
        <taxon>Nannocystis</taxon>
    </lineage>
</organism>
<name>A0ABT5EBU2_9BACT</name>
<comment type="caution">
    <text evidence="2">The sequence shown here is derived from an EMBL/GenBank/DDBJ whole genome shotgun (WGS) entry which is preliminary data.</text>
</comment>
<evidence type="ECO:0000313" key="2">
    <source>
        <dbReference type="EMBL" id="MDC0722908.1"/>
    </source>
</evidence>
<dbReference type="Pfam" id="PF03992">
    <property type="entry name" value="ABM"/>
    <property type="match status" value="1"/>
</dbReference>
<gene>
    <name evidence="2" type="ORF">POL25_38815</name>
</gene>
<dbReference type="Gene3D" id="3.30.70.100">
    <property type="match status" value="1"/>
</dbReference>
<dbReference type="PROSITE" id="PS51725">
    <property type="entry name" value="ABM"/>
    <property type="match status" value="1"/>
</dbReference>
<keyword evidence="3" id="KW-1185">Reference proteome</keyword>
<dbReference type="InterPro" id="IPR011008">
    <property type="entry name" value="Dimeric_a/b-barrel"/>
</dbReference>
<evidence type="ECO:0000259" key="1">
    <source>
        <dbReference type="PROSITE" id="PS51725"/>
    </source>
</evidence>
<dbReference type="EMBL" id="JAQNDL010000004">
    <property type="protein sequence ID" value="MDC0722908.1"/>
    <property type="molecule type" value="Genomic_DNA"/>
</dbReference>
<dbReference type="InterPro" id="IPR007138">
    <property type="entry name" value="ABM_dom"/>
</dbReference>
<accession>A0ABT5EBU2</accession>
<feature type="domain" description="ABM" evidence="1">
    <location>
        <begin position="2"/>
        <end position="93"/>
    </location>
</feature>
<evidence type="ECO:0000313" key="3">
    <source>
        <dbReference type="Proteomes" id="UP001221686"/>
    </source>
</evidence>
<dbReference type="Proteomes" id="UP001221686">
    <property type="component" value="Unassembled WGS sequence"/>
</dbReference>
<reference evidence="2 3" key="1">
    <citation type="submission" date="2022-11" db="EMBL/GenBank/DDBJ databases">
        <title>Minimal conservation of predation-associated metabolite biosynthetic gene clusters underscores biosynthetic potential of Myxococcota including descriptions for ten novel species: Archangium lansinium sp. nov., Myxococcus landrumus sp. nov., Nannocystis bai.</title>
        <authorList>
            <person name="Ahearne A."/>
            <person name="Stevens C."/>
            <person name="Dowd S."/>
        </authorList>
    </citation>
    <scope>NUCLEOTIDE SEQUENCE [LARGE SCALE GENOMIC DNA]</scope>
    <source>
        <strain evidence="2 3">BB15-2</strain>
    </source>
</reference>
<keyword evidence="2" id="KW-0503">Monooxygenase</keyword>
<dbReference type="RefSeq" id="WP_272091446.1">
    <property type="nucleotide sequence ID" value="NZ_JAQNDL010000004.1"/>
</dbReference>
<protein>
    <submittedName>
        <fullName evidence="2">Antibiotic biosynthesis monooxygenase</fullName>
    </submittedName>
</protein>
<keyword evidence="2" id="KW-0560">Oxidoreductase</keyword>
<proteinExistence type="predicted"/>
<dbReference type="GO" id="GO:0004497">
    <property type="term" value="F:monooxygenase activity"/>
    <property type="evidence" value="ECO:0007669"/>
    <property type="project" value="UniProtKB-KW"/>
</dbReference>
<dbReference type="SUPFAM" id="SSF54909">
    <property type="entry name" value="Dimeric alpha+beta barrel"/>
    <property type="match status" value="1"/>
</dbReference>
<sequence length="111" mass="12858">MIRVMYWWKVEPGQEDAFAAAWSQVTRWIREHKPGARGSLLLRSAEDPHEFVAIARWTSREAWEASPQLDDAEMQVHRQTMRTTAERSRPAVFFEEVADLTVSDEERAGEA</sequence>